<evidence type="ECO:0000313" key="8">
    <source>
        <dbReference type="Proteomes" id="UP000011761"/>
    </source>
</evidence>
<keyword evidence="2 5" id="KW-0812">Transmembrane</keyword>
<feature type="transmembrane region" description="Helical" evidence="5">
    <location>
        <begin position="224"/>
        <end position="246"/>
    </location>
</feature>
<dbReference type="PANTHER" id="PTHR23502:SF4">
    <property type="entry name" value="MAJOR FACILITATOR SUPERFAMILY (MFS) PROFILE DOMAIN-CONTAINING PROTEIN-RELATED"/>
    <property type="match status" value="1"/>
</dbReference>
<dbReference type="PANTHER" id="PTHR23502">
    <property type="entry name" value="MAJOR FACILITATOR SUPERFAMILY"/>
    <property type="match status" value="1"/>
</dbReference>
<comment type="subcellular location">
    <subcellularLocation>
        <location evidence="1">Membrane</location>
        <topology evidence="1">Multi-pass membrane protein</topology>
    </subcellularLocation>
</comment>
<dbReference type="GO" id="GO:0005886">
    <property type="term" value="C:plasma membrane"/>
    <property type="evidence" value="ECO:0007669"/>
    <property type="project" value="TreeGrafter"/>
</dbReference>
<dbReference type="Pfam" id="PF07690">
    <property type="entry name" value="MFS_1"/>
    <property type="match status" value="1"/>
</dbReference>
<dbReference type="GO" id="GO:0022857">
    <property type="term" value="F:transmembrane transporter activity"/>
    <property type="evidence" value="ECO:0007669"/>
    <property type="project" value="InterPro"/>
</dbReference>
<sequence length="546" mass="59350">MGFGIVEPKSIRHGQVPGTARLVDRVDTTEAGPDGRPLKHGKGRNAHIVLVPQPSDSPNDPLNWPQWKKEMTYLAICVSTALGGALGPILSPVQGEIAHQYHVSIEESALPAGYALMTAGIMAYVSHVWARSLGKRGIYIISTAILLATSIWTTQVTTFNGLLAARTVQGLGNGAYESIAVSTIGDLFFVHERGKRIVMFNIATLGMANLAPIAGGVISQKYGWKTQFTIISAFTAVALVLILVAVPEHGNYYRPSIFETDTAAGGDAAVAAVEDDKKTPEEHTMEAPVAEDARPKDEHVETYLQQLRPITLPSKRPNLLALMLRPFICFMYPAVFWGFSVGGLWSAWTVGMSIVEAQIFAGPPNLFSPVKLGYLFVFPFVFIVIGCIVGFLLSDWFPKWAAKRNNGIFEPEFRLILLIPVLLVGIPGIFGFGTYASGRHVHWAAASALQGLIGFASILAAGVSFNYVLDCHRAQSVEVTVALIMLRNFFWFGSSYFLPTWLASAGVSTVWYIVGGLQLGITLLSILVYIYGKVMREAVNRYAPTS</sequence>
<dbReference type="OrthoDB" id="2585655at2759"/>
<keyword evidence="3 5" id="KW-1133">Transmembrane helix</keyword>
<dbReference type="SUPFAM" id="SSF103473">
    <property type="entry name" value="MFS general substrate transporter"/>
    <property type="match status" value="1"/>
</dbReference>
<gene>
    <name evidence="7" type="ORF">BAUCODRAFT_76266</name>
</gene>
<dbReference type="PROSITE" id="PS50850">
    <property type="entry name" value="MFS"/>
    <property type="match status" value="1"/>
</dbReference>
<evidence type="ECO:0000256" key="5">
    <source>
        <dbReference type="SAM" id="Phobius"/>
    </source>
</evidence>
<dbReference type="Proteomes" id="UP000011761">
    <property type="component" value="Unassembled WGS sequence"/>
</dbReference>
<feature type="transmembrane region" description="Helical" evidence="5">
    <location>
        <begin position="481"/>
        <end position="498"/>
    </location>
</feature>
<keyword evidence="4 5" id="KW-0472">Membrane</keyword>
<reference evidence="7 8" key="1">
    <citation type="journal article" date="2012" name="PLoS Pathog.">
        <title>Diverse lifestyles and strategies of plant pathogenesis encoded in the genomes of eighteen Dothideomycetes fungi.</title>
        <authorList>
            <person name="Ohm R.A."/>
            <person name="Feau N."/>
            <person name="Henrissat B."/>
            <person name="Schoch C.L."/>
            <person name="Horwitz B.A."/>
            <person name="Barry K.W."/>
            <person name="Condon B.J."/>
            <person name="Copeland A.C."/>
            <person name="Dhillon B."/>
            <person name="Glaser F."/>
            <person name="Hesse C.N."/>
            <person name="Kosti I."/>
            <person name="LaButti K."/>
            <person name="Lindquist E.A."/>
            <person name="Lucas S."/>
            <person name="Salamov A.A."/>
            <person name="Bradshaw R.E."/>
            <person name="Ciuffetti L."/>
            <person name="Hamelin R.C."/>
            <person name="Kema G.H.J."/>
            <person name="Lawrence C."/>
            <person name="Scott J.A."/>
            <person name="Spatafora J.W."/>
            <person name="Turgeon B.G."/>
            <person name="de Wit P.J.G.M."/>
            <person name="Zhong S."/>
            <person name="Goodwin S.B."/>
            <person name="Grigoriev I.V."/>
        </authorList>
    </citation>
    <scope>NUCLEOTIDE SEQUENCE [LARGE SCALE GENOMIC DNA]</scope>
    <source>
        <strain evidence="7 8">UAMH 10762</strain>
    </source>
</reference>
<accession>M2MQC7</accession>
<name>M2MQC7_BAUPA</name>
<protein>
    <recommendedName>
        <fullName evidence="6">Major facilitator superfamily (MFS) profile domain-containing protein</fullName>
    </recommendedName>
</protein>
<evidence type="ECO:0000259" key="6">
    <source>
        <dbReference type="PROSITE" id="PS50850"/>
    </source>
</evidence>
<organism evidence="7 8">
    <name type="scientific">Baudoinia panamericana (strain UAMH 10762)</name>
    <name type="common">Angels' share fungus</name>
    <name type="synonym">Baudoinia compniacensis (strain UAMH 10762)</name>
    <dbReference type="NCBI Taxonomy" id="717646"/>
    <lineage>
        <taxon>Eukaryota</taxon>
        <taxon>Fungi</taxon>
        <taxon>Dikarya</taxon>
        <taxon>Ascomycota</taxon>
        <taxon>Pezizomycotina</taxon>
        <taxon>Dothideomycetes</taxon>
        <taxon>Dothideomycetidae</taxon>
        <taxon>Mycosphaerellales</taxon>
        <taxon>Teratosphaeriaceae</taxon>
        <taxon>Baudoinia</taxon>
    </lineage>
</organism>
<feature type="transmembrane region" description="Helical" evidence="5">
    <location>
        <begin position="372"/>
        <end position="394"/>
    </location>
</feature>
<dbReference type="InterPro" id="IPR036259">
    <property type="entry name" value="MFS_trans_sf"/>
</dbReference>
<proteinExistence type="predicted"/>
<feature type="transmembrane region" description="Helical" evidence="5">
    <location>
        <begin position="415"/>
        <end position="436"/>
    </location>
</feature>
<dbReference type="OMA" id="EDKHLAH"/>
<feature type="transmembrane region" description="Helical" evidence="5">
    <location>
        <begin position="510"/>
        <end position="531"/>
    </location>
</feature>
<feature type="transmembrane region" description="Helical" evidence="5">
    <location>
        <begin position="197"/>
        <end position="218"/>
    </location>
</feature>
<keyword evidence="8" id="KW-1185">Reference proteome</keyword>
<dbReference type="GeneID" id="19117008"/>
<dbReference type="HOGENOM" id="CLU_008455_13_0_1"/>
<feature type="transmembrane region" description="Helical" evidence="5">
    <location>
        <begin position="111"/>
        <end position="130"/>
    </location>
</feature>
<dbReference type="Gene3D" id="1.20.1250.20">
    <property type="entry name" value="MFS general substrate transporter like domains"/>
    <property type="match status" value="1"/>
</dbReference>
<feature type="transmembrane region" description="Helical" evidence="5">
    <location>
        <begin position="448"/>
        <end position="469"/>
    </location>
</feature>
<dbReference type="InterPro" id="IPR020846">
    <property type="entry name" value="MFS_dom"/>
</dbReference>
<evidence type="ECO:0000256" key="4">
    <source>
        <dbReference type="ARBA" id="ARBA00023136"/>
    </source>
</evidence>
<evidence type="ECO:0000256" key="2">
    <source>
        <dbReference type="ARBA" id="ARBA00022692"/>
    </source>
</evidence>
<dbReference type="eggNOG" id="KOG0255">
    <property type="taxonomic scope" value="Eukaryota"/>
</dbReference>
<feature type="transmembrane region" description="Helical" evidence="5">
    <location>
        <begin position="174"/>
        <end position="190"/>
    </location>
</feature>
<dbReference type="EMBL" id="KB445560">
    <property type="protein sequence ID" value="EMC93683.1"/>
    <property type="molecule type" value="Genomic_DNA"/>
</dbReference>
<feature type="transmembrane region" description="Helical" evidence="5">
    <location>
        <begin position="137"/>
        <end position="154"/>
    </location>
</feature>
<feature type="transmembrane region" description="Helical" evidence="5">
    <location>
        <begin position="71"/>
        <end position="91"/>
    </location>
</feature>
<evidence type="ECO:0000313" key="7">
    <source>
        <dbReference type="EMBL" id="EMC93683.1"/>
    </source>
</evidence>
<feature type="domain" description="Major facilitator superfamily (MFS) profile" evidence="6">
    <location>
        <begin position="72"/>
        <end position="546"/>
    </location>
</feature>
<evidence type="ECO:0000256" key="3">
    <source>
        <dbReference type="ARBA" id="ARBA00022989"/>
    </source>
</evidence>
<dbReference type="InterPro" id="IPR011701">
    <property type="entry name" value="MFS"/>
</dbReference>
<dbReference type="AlphaFoldDB" id="M2MQC7"/>
<dbReference type="KEGG" id="bcom:BAUCODRAFT_76266"/>
<dbReference type="RefSeq" id="XP_007679389.1">
    <property type="nucleotide sequence ID" value="XM_007681199.1"/>
</dbReference>
<evidence type="ECO:0000256" key="1">
    <source>
        <dbReference type="ARBA" id="ARBA00004141"/>
    </source>
</evidence>